<dbReference type="NCBIfam" id="TIGR00097">
    <property type="entry name" value="HMP-P_kinase"/>
    <property type="match status" value="1"/>
</dbReference>
<evidence type="ECO:0008006" key="9">
    <source>
        <dbReference type="Google" id="ProtNLM"/>
    </source>
</evidence>
<keyword evidence="8" id="KW-1185">Reference proteome</keyword>
<evidence type="ECO:0000256" key="2">
    <source>
        <dbReference type="ARBA" id="ARBA00022741"/>
    </source>
</evidence>
<dbReference type="Gene3D" id="3.40.1190.20">
    <property type="match status" value="1"/>
</dbReference>
<comment type="caution">
    <text evidence="7">The sequence shown here is derived from an EMBL/GenBank/DDBJ whole genome shotgun (WGS) entry which is preliminary data.</text>
</comment>
<dbReference type="GO" id="GO:0005829">
    <property type="term" value="C:cytosol"/>
    <property type="evidence" value="ECO:0007669"/>
    <property type="project" value="TreeGrafter"/>
</dbReference>
<evidence type="ECO:0000259" key="6">
    <source>
        <dbReference type="Pfam" id="PF08543"/>
    </source>
</evidence>
<reference evidence="7 8" key="1">
    <citation type="journal article" date="2018" name="Front. Microbiol.">
        <title>Prospects for Fungal Bioremediation of Acidic Radioactive Waste Sites: Characterization and Genome Sequence of Rhodotorula taiwanensis MD1149.</title>
        <authorList>
            <person name="Tkavc R."/>
            <person name="Matrosova V.Y."/>
            <person name="Grichenko O.E."/>
            <person name="Gostincar C."/>
            <person name="Volpe R.P."/>
            <person name="Klimenkova P."/>
            <person name="Gaidamakova E.K."/>
            <person name="Zhou C.E."/>
            <person name="Stewart B.J."/>
            <person name="Lyman M.G."/>
            <person name="Malfatti S.A."/>
            <person name="Rubinfeld B."/>
            <person name="Courtot M."/>
            <person name="Singh J."/>
            <person name="Dalgard C.L."/>
            <person name="Hamilton T."/>
            <person name="Frey K.G."/>
            <person name="Gunde-Cimerman N."/>
            <person name="Dugan L."/>
            <person name="Daly M.J."/>
        </authorList>
    </citation>
    <scope>NUCLEOTIDE SEQUENCE [LARGE SCALE GENOMIC DNA]</scope>
    <source>
        <strain evidence="7 8">MD1149</strain>
    </source>
</reference>
<feature type="domain" description="Pyridoxamine kinase/Phosphomethylpyrimidine kinase" evidence="6">
    <location>
        <begin position="14"/>
        <end position="281"/>
    </location>
</feature>
<evidence type="ECO:0000256" key="4">
    <source>
        <dbReference type="ARBA" id="ARBA00022840"/>
    </source>
</evidence>
<dbReference type="CDD" id="cd01169">
    <property type="entry name" value="HMPP_kinase"/>
    <property type="match status" value="1"/>
</dbReference>
<dbReference type="GO" id="GO:0009228">
    <property type="term" value="P:thiamine biosynthetic process"/>
    <property type="evidence" value="ECO:0007669"/>
    <property type="project" value="InterPro"/>
</dbReference>
<feature type="domain" description="Thiaminase-2/PQQC" evidence="5">
    <location>
        <begin position="311"/>
        <end position="519"/>
    </location>
</feature>
<dbReference type="CDD" id="cd19367">
    <property type="entry name" value="TenA_C_ScTHI20-like"/>
    <property type="match status" value="1"/>
</dbReference>
<dbReference type="InterPro" id="IPR004399">
    <property type="entry name" value="HMP/HMP-P_kinase_dom"/>
</dbReference>
<evidence type="ECO:0000313" key="8">
    <source>
        <dbReference type="Proteomes" id="UP000237144"/>
    </source>
</evidence>
<dbReference type="OrthoDB" id="10028886at2759"/>
<proteinExistence type="predicted"/>
<keyword evidence="2" id="KW-0547">Nucleotide-binding</keyword>
<organism evidence="7 8">
    <name type="scientific">Rhodotorula taiwanensis</name>
    <dbReference type="NCBI Taxonomy" id="741276"/>
    <lineage>
        <taxon>Eukaryota</taxon>
        <taxon>Fungi</taxon>
        <taxon>Dikarya</taxon>
        <taxon>Basidiomycota</taxon>
        <taxon>Pucciniomycotina</taxon>
        <taxon>Microbotryomycetes</taxon>
        <taxon>Sporidiobolales</taxon>
        <taxon>Sporidiobolaceae</taxon>
        <taxon>Rhodotorula</taxon>
    </lineage>
</organism>
<dbReference type="Gene3D" id="1.20.910.10">
    <property type="entry name" value="Heme oxygenase-like"/>
    <property type="match status" value="1"/>
</dbReference>
<dbReference type="PANTHER" id="PTHR20858:SF17">
    <property type="entry name" value="HYDROXYMETHYLPYRIMIDINE_PHOSPHOMETHYLPYRIMIDINE KINASE THI20-RELATED"/>
    <property type="match status" value="1"/>
</dbReference>
<dbReference type="FunFam" id="3.40.1190.20:FF:000003">
    <property type="entry name" value="Phosphomethylpyrimidine kinase ThiD"/>
    <property type="match status" value="1"/>
</dbReference>
<dbReference type="Pfam" id="PF08543">
    <property type="entry name" value="Phos_pyr_kin"/>
    <property type="match status" value="1"/>
</dbReference>
<dbReference type="EMBL" id="PJQD01000005">
    <property type="protein sequence ID" value="POY76423.1"/>
    <property type="molecule type" value="Genomic_DNA"/>
</dbReference>
<dbReference type="InterPro" id="IPR029056">
    <property type="entry name" value="Ribokinase-like"/>
</dbReference>
<sequence length="535" mass="58080">MTSLPRVLTIAGSDSGGGAGIQADLKTIAALGCYGTSALTAITAQDTLGVHAVEGISTGMVKHQIQVVLGDIGTDAIKTGMLFSRETIEAVVEALGAHFGPRDRGGREKARLVVDPVCVSTSGHSLLPLEAVDTLRRECLPWATVLTPNIPEAEFLADWEKGSIRSVDDMERCASELGALGVRYVYLKGGHMPLESRQGEPGRKVVVDLLWDADTRTATKEERPYLDVKNTHGTGCTLAAAIASELAKGQPVQRAVVTAADYVAAAIAAAYPVGRGSGPVNHFHSLMPRTLSLPSPHSPTPFTDFLINYNRAAWDRYVFHPFPQGLADGSMPLDSFLHFIQQDYHFLKQYGRSNSLAAYKTDDMLQMAGSIQIVNDVIRETEMHVKYCEKYGISRAELQAVPESLSNIAYTRYVLDTSMQGDLLDARVVTAPCLIGYGHVGKRLLAAQDGVERDEEKNPYWGWIAEYGSDWYQGAVQKGIQLLEDSLVANPISPARLLELAKVFEKATLLEIAFWDAAVGADGAEMTAQRRDLPH</sequence>
<dbReference type="Pfam" id="PF03070">
    <property type="entry name" value="TENA_THI-4"/>
    <property type="match status" value="1"/>
</dbReference>
<dbReference type="InterPro" id="IPR013749">
    <property type="entry name" value="PM/HMP-P_kinase-1"/>
</dbReference>
<dbReference type="SUPFAM" id="SSF53613">
    <property type="entry name" value="Ribokinase-like"/>
    <property type="match status" value="1"/>
</dbReference>
<accession>A0A2S5BI49</accession>
<dbReference type="InterPro" id="IPR016084">
    <property type="entry name" value="Haem_Oase-like_multi-hlx"/>
</dbReference>
<dbReference type="Proteomes" id="UP000237144">
    <property type="component" value="Unassembled WGS sequence"/>
</dbReference>
<dbReference type="InterPro" id="IPR004305">
    <property type="entry name" value="Thiaminase-2/PQQC"/>
</dbReference>
<keyword evidence="3" id="KW-0418">Kinase</keyword>
<dbReference type="GO" id="GO:0008902">
    <property type="term" value="F:hydroxymethylpyrimidine kinase activity"/>
    <property type="evidence" value="ECO:0007669"/>
    <property type="project" value="TreeGrafter"/>
</dbReference>
<dbReference type="PANTHER" id="PTHR20858">
    <property type="entry name" value="PHOSPHOMETHYLPYRIMIDINE KINASE"/>
    <property type="match status" value="1"/>
</dbReference>
<evidence type="ECO:0000256" key="3">
    <source>
        <dbReference type="ARBA" id="ARBA00022777"/>
    </source>
</evidence>
<dbReference type="GO" id="GO:0005524">
    <property type="term" value="F:ATP binding"/>
    <property type="evidence" value="ECO:0007669"/>
    <property type="project" value="UniProtKB-KW"/>
</dbReference>
<dbReference type="STRING" id="741276.A0A2S5BI49"/>
<keyword evidence="4" id="KW-0067">ATP-binding</keyword>
<name>A0A2S5BI49_9BASI</name>
<evidence type="ECO:0000256" key="1">
    <source>
        <dbReference type="ARBA" id="ARBA00022679"/>
    </source>
</evidence>
<keyword evidence="1" id="KW-0808">Transferase</keyword>
<dbReference type="AlphaFoldDB" id="A0A2S5BI49"/>
<evidence type="ECO:0000259" key="5">
    <source>
        <dbReference type="Pfam" id="PF03070"/>
    </source>
</evidence>
<protein>
    <recommendedName>
        <fullName evidence="9">Phosphomethylpyrimidine kinase</fullName>
    </recommendedName>
</protein>
<evidence type="ECO:0000313" key="7">
    <source>
        <dbReference type="EMBL" id="POY76423.1"/>
    </source>
</evidence>
<dbReference type="SUPFAM" id="SSF48613">
    <property type="entry name" value="Heme oxygenase-like"/>
    <property type="match status" value="1"/>
</dbReference>
<dbReference type="GO" id="GO:0008972">
    <property type="term" value="F:phosphomethylpyrimidine kinase activity"/>
    <property type="evidence" value="ECO:0007669"/>
    <property type="project" value="InterPro"/>
</dbReference>
<gene>
    <name evidence="7" type="ORF">BMF94_0622</name>
</gene>